<dbReference type="EMBL" id="DOGS01000045">
    <property type="protein sequence ID" value="HBQ47660.1"/>
    <property type="molecule type" value="Genomic_DNA"/>
</dbReference>
<keyword evidence="5" id="KW-1185">Reference proteome</keyword>
<keyword evidence="1" id="KW-0472">Membrane</keyword>
<evidence type="ECO:0000313" key="7">
    <source>
        <dbReference type="Proteomes" id="UP000263957"/>
    </source>
</evidence>
<comment type="caution">
    <text evidence="4">The sequence shown here is derived from an EMBL/GenBank/DDBJ whole genome shotgun (WGS) entry which is preliminary data.</text>
</comment>
<dbReference type="Proteomes" id="UP000259173">
    <property type="component" value="Unassembled WGS sequence"/>
</dbReference>
<protein>
    <submittedName>
        <fullName evidence="4">Uncharacterized protein</fullName>
    </submittedName>
</protein>
<reference evidence="4 5" key="1">
    <citation type="journal article" date="2014" name="Antonie Van Leeuwenhoek">
        <title>Hyphomonas beringensis sp. nov. and Hyphomonas chukchiensis sp. nov., isolated from surface seawater of the Bering Sea and Chukchi Sea.</title>
        <authorList>
            <person name="Li C."/>
            <person name="Lai Q."/>
            <person name="Li G."/>
            <person name="Dong C."/>
            <person name="Wang J."/>
            <person name="Liao Y."/>
            <person name="Shao Z."/>
        </authorList>
    </citation>
    <scope>NUCLEOTIDE SEQUENCE [LARGE SCALE GENOMIC DNA]</scope>
    <source>
        <strain evidence="4 5">22II1-22F38</strain>
    </source>
</reference>
<dbReference type="EMBL" id="AWFH01000056">
    <property type="protein sequence ID" value="KCZ58618.1"/>
    <property type="molecule type" value="Genomic_DNA"/>
</dbReference>
<dbReference type="GeneID" id="92498722"/>
<dbReference type="eggNOG" id="ENOG5033E3J">
    <property type="taxonomic scope" value="Bacteria"/>
</dbReference>
<dbReference type="STRING" id="1280948.HY36_09575"/>
<gene>
    <name evidence="2" type="ORF">DCG65_11020</name>
    <name evidence="3" type="ORF">DD728_02040</name>
    <name evidence="4" type="ORF">HY36_09575</name>
</gene>
<sequence>MGNGNKVEMLIAICAVLTSAIAVFIAWDQGRVMRAQQHGAVYPVVQIEGFVSSSPEMVSMGLRISNSGVGPALIERVDVSKGGVPVKSLTPYADKFPSGYQQSWSSLIGRAIAPGKEVIPLRVDWSRERVSVADRDAAALAWSALDVEICYCSVFNKCWTATGLNMGTTMSRAEPVKRCERSDEDVFEALANYVPKPETDMTAEVE</sequence>
<evidence type="ECO:0000313" key="6">
    <source>
        <dbReference type="Proteomes" id="UP000259173"/>
    </source>
</evidence>
<keyword evidence="1" id="KW-0812">Transmembrane</keyword>
<dbReference type="RefSeq" id="WP_051602845.1">
    <property type="nucleotide sequence ID" value="NZ_AWFH01000056.1"/>
</dbReference>
<evidence type="ECO:0000313" key="4">
    <source>
        <dbReference type="EMBL" id="KCZ58618.1"/>
    </source>
</evidence>
<dbReference type="OrthoDB" id="1492993at2"/>
<evidence type="ECO:0000313" key="3">
    <source>
        <dbReference type="EMBL" id="HBQ47660.1"/>
    </source>
</evidence>
<evidence type="ECO:0000313" key="5">
    <source>
        <dbReference type="Proteomes" id="UP000024547"/>
    </source>
</evidence>
<keyword evidence="1" id="KW-1133">Transmembrane helix</keyword>
<accession>A0A059DYE8</accession>
<evidence type="ECO:0000256" key="1">
    <source>
        <dbReference type="SAM" id="Phobius"/>
    </source>
</evidence>
<dbReference type="Proteomes" id="UP000024547">
    <property type="component" value="Unassembled WGS sequence"/>
</dbReference>
<name>A0A059DYE8_9PROT</name>
<dbReference type="PATRIC" id="fig|1280948.3.peg.3034"/>
<feature type="transmembrane region" description="Helical" evidence="1">
    <location>
        <begin position="7"/>
        <end position="27"/>
    </location>
</feature>
<dbReference type="Proteomes" id="UP000263957">
    <property type="component" value="Unassembled WGS sequence"/>
</dbReference>
<reference evidence="6 7" key="2">
    <citation type="journal article" date="2018" name="Nat. Biotechnol.">
        <title>A standardized bacterial taxonomy based on genome phylogeny substantially revises the tree of life.</title>
        <authorList>
            <person name="Parks D.H."/>
            <person name="Chuvochina M."/>
            <person name="Waite D.W."/>
            <person name="Rinke C."/>
            <person name="Skarshewski A."/>
            <person name="Chaumeil P.A."/>
            <person name="Hugenholtz P."/>
        </authorList>
    </citation>
    <scope>NUCLEOTIDE SEQUENCE [LARGE SCALE GENOMIC DNA]</scope>
    <source>
        <strain evidence="3">UBA10378</strain>
        <strain evidence="2">UBA8557</strain>
    </source>
</reference>
<proteinExistence type="predicted"/>
<evidence type="ECO:0000313" key="2">
    <source>
        <dbReference type="EMBL" id="HAE95085.1"/>
    </source>
</evidence>
<dbReference type="EMBL" id="DMBR01000336">
    <property type="protein sequence ID" value="HAE95085.1"/>
    <property type="molecule type" value="Genomic_DNA"/>
</dbReference>
<organism evidence="4 5">
    <name type="scientific">Hyphomonas atlantica</name>
    <dbReference type="NCBI Taxonomy" id="1280948"/>
    <lineage>
        <taxon>Bacteria</taxon>
        <taxon>Pseudomonadati</taxon>
        <taxon>Pseudomonadota</taxon>
        <taxon>Alphaproteobacteria</taxon>
        <taxon>Hyphomonadales</taxon>
        <taxon>Hyphomonadaceae</taxon>
        <taxon>Hyphomonas</taxon>
    </lineage>
</organism>
<dbReference type="AlphaFoldDB" id="A0A059DYE8"/>